<comment type="caution">
    <text evidence="2">The sequence shown here is derived from an EMBL/GenBank/DDBJ whole genome shotgun (WGS) entry which is preliminary data.</text>
</comment>
<sequence>DVVVDGIGISERSSAADVKHEEFRDDRYVAALALSSGSKAQLYYLVRAVTPGTYTVPPSLVEDMYRPELRGVGRSTPATLTVVQP</sequence>
<dbReference type="PANTHER" id="PTHR40094">
    <property type="entry name" value="ALPHA-2-MACROGLOBULIN HOMOLOG"/>
    <property type="match status" value="1"/>
</dbReference>
<evidence type="ECO:0000313" key="3">
    <source>
        <dbReference type="Proteomes" id="UP000019143"/>
    </source>
</evidence>
<protein>
    <submittedName>
        <fullName evidence="2">Alpha-2-macroglobulin domain-containing protein</fullName>
    </submittedName>
</protein>
<dbReference type="GO" id="GO:0004866">
    <property type="term" value="F:endopeptidase inhibitor activity"/>
    <property type="evidence" value="ECO:0007669"/>
    <property type="project" value="TreeGrafter"/>
</dbReference>
<evidence type="ECO:0000259" key="1">
    <source>
        <dbReference type="Pfam" id="PF17973"/>
    </source>
</evidence>
<organism evidence="2 3">
    <name type="scientific">Xanthomonas arboricola pv. pruni str. MAFF 311562</name>
    <dbReference type="NCBI Taxonomy" id="1414836"/>
    <lineage>
        <taxon>Bacteria</taxon>
        <taxon>Pseudomonadati</taxon>
        <taxon>Pseudomonadota</taxon>
        <taxon>Gammaproteobacteria</taxon>
        <taxon>Lysobacterales</taxon>
        <taxon>Lysobacteraceae</taxon>
        <taxon>Xanthomonas</taxon>
    </lineage>
</organism>
<dbReference type="InterPro" id="IPR051802">
    <property type="entry name" value="YfhM-like"/>
</dbReference>
<dbReference type="Pfam" id="PF17973">
    <property type="entry name" value="bMG10"/>
    <property type="match status" value="1"/>
</dbReference>
<feature type="domain" description="Bacterial alpha-2-macroglobulin MG10" evidence="1">
    <location>
        <begin position="15"/>
        <end position="68"/>
    </location>
</feature>
<dbReference type="AlphaFoldDB" id="W4S029"/>
<accession>W4S029</accession>
<proteinExistence type="predicted"/>
<name>W4S029_9XANT</name>
<dbReference type="InterPro" id="IPR041246">
    <property type="entry name" value="Bact_MG10"/>
</dbReference>
<reference evidence="2 3" key="1">
    <citation type="submission" date="2014-01" db="EMBL/GenBank/DDBJ databases">
        <title>Genome sequence and analysis of Xanthomonas arboricola pv. pruni.</title>
        <authorList>
            <person name="Fujikawa T."/>
            <person name="Nakazono-Nagaoka E."/>
        </authorList>
    </citation>
    <scope>NUCLEOTIDE SEQUENCE [LARGE SCALE GENOMIC DNA]</scope>
    <source>
        <strain evidence="3">MAFF 311562</strain>
    </source>
</reference>
<dbReference type="EMBL" id="BAVB01000161">
    <property type="protein sequence ID" value="GAE49284.1"/>
    <property type="molecule type" value="Genomic_DNA"/>
</dbReference>
<gene>
    <name evidence="2" type="ORF">XPU_0816</name>
</gene>
<feature type="non-terminal residue" evidence="2">
    <location>
        <position position="1"/>
    </location>
</feature>
<dbReference type="Proteomes" id="UP000019143">
    <property type="component" value="Unassembled WGS sequence"/>
</dbReference>
<dbReference type="PANTHER" id="PTHR40094:SF1">
    <property type="entry name" value="UBIQUITIN DOMAIN-CONTAINING PROTEIN"/>
    <property type="match status" value="1"/>
</dbReference>
<evidence type="ECO:0000313" key="2">
    <source>
        <dbReference type="EMBL" id="GAE49284.1"/>
    </source>
</evidence>